<dbReference type="Pfam" id="PF01764">
    <property type="entry name" value="Lipase_3"/>
    <property type="match status" value="1"/>
</dbReference>
<name>A0A4Y1QLD6_PRUDU</name>
<proteinExistence type="predicted"/>
<dbReference type="Gene3D" id="2.60.40.150">
    <property type="entry name" value="C2 domain"/>
    <property type="match status" value="1"/>
</dbReference>
<feature type="domain" description="C2" evidence="3">
    <location>
        <begin position="186"/>
        <end position="302"/>
    </location>
</feature>
<gene>
    <name evidence="4" type="ORF">Prudu_000394</name>
</gene>
<dbReference type="CDD" id="cd00030">
    <property type="entry name" value="C2"/>
    <property type="match status" value="1"/>
</dbReference>
<dbReference type="InterPro" id="IPR000008">
    <property type="entry name" value="C2_dom"/>
</dbReference>
<dbReference type="PROSITE" id="PS50004">
    <property type="entry name" value="C2"/>
    <property type="match status" value="1"/>
</dbReference>
<keyword evidence="1" id="KW-0378">Hydrolase</keyword>
<feature type="region of interest" description="Disordered" evidence="2">
    <location>
        <begin position="423"/>
        <end position="451"/>
    </location>
</feature>
<dbReference type="AlphaFoldDB" id="A0A4Y1QLD6"/>
<dbReference type="InterPro" id="IPR035892">
    <property type="entry name" value="C2_domain_sf"/>
</dbReference>
<evidence type="ECO:0000259" key="3">
    <source>
        <dbReference type="PROSITE" id="PS50004"/>
    </source>
</evidence>
<protein>
    <submittedName>
        <fullName evidence="4">Triglyceride lipase</fullName>
    </submittedName>
</protein>
<dbReference type="SUPFAM" id="SSF49562">
    <property type="entry name" value="C2 domain (Calcium/lipid-binding domain, CaLB)"/>
    <property type="match status" value="1"/>
</dbReference>
<dbReference type="SUPFAM" id="SSF53474">
    <property type="entry name" value="alpha/beta-Hydrolases"/>
    <property type="match status" value="1"/>
</dbReference>
<dbReference type="GO" id="GO:0006629">
    <property type="term" value="P:lipid metabolic process"/>
    <property type="evidence" value="ECO:0007669"/>
    <property type="project" value="InterPro"/>
</dbReference>
<dbReference type="GO" id="GO:0016787">
    <property type="term" value="F:hydrolase activity"/>
    <property type="evidence" value="ECO:0007669"/>
    <property type="project" value="UniProtKB-KW"/>
</dbReference>
<dbReference type="PANTHER" id="PTHR47759:SF2">
    <property type="entry name" value="TRIGLYCERIDE LIPASE"/>
    <property type="match status" value="1"/>
</dbReference>
<accession>A0A4Y1QLD6</accession>
<evidence type="ECO:0000256" key="2">
    <source>
        <dbReference type="SAM" id="MobiDB-lite"/>
    </source>
</evidence>
<evidence type="ECO:0000313" key="4">
    <source>
        <dbReference type="EMBL" id="BBG92611.1"/>
    </source>
</evidence>
<organism evidence="4">
    <name type="scientific">Prunus dulcis</name>
    <name type="common">Almond</name>
    <name type="synonym">Amygdalus dulcis</name>
    <dbReference type="NCBI Taxonomy" id="3755"/>
    <lineage>
        <taxon>Eukaryota</taxon>
        <taxon>Viridiplantae</taxon>
        <taxon>Streptophyta</taxon>
        <taxon>Embryophyta</taxon>
        <taxon>Tracheophyta</taxon>
        <taxon>Spermatophyta</taxon>
        <taxon>Magnoliopsida</taxon>
        <taxon>eudicotyledons</taxon>
        <taxon>Gunneridae</taxon>
        <taxon>Pentapetalae</taxon>
        <taxon>rosids</taxon>
        <taxon>fabids</taxon>
        <taxon>Rosales</taxon>
        <taxon>Rosaceae</taxon>
        <taxon>Amygdaloideae</taxon>
        <taxon>Amygdaleae</taxon>
        <taxon>Prunus</taxon>
    </lineage>
</organism>
<reference evidence="4" key="1">
    <citation type="journal article" date="2019" name="Science">
        <title>Mutation of a bHLH transcription factor allowed almond domestication.</title>
        <authorList>
            <person name="Sanchez-Perez R."/>
            <person name="Pavan S."/>
            <person name="Mazzeo R."/>
            <person name="Moldovan C."/>
            <person name="Aiese Cigliano R."/>
            <person name="Del Cueto J."/>
            <person name="Ricciardi F."/>
            <person name="Lotti C."/>
            <person name="Ricciardi L."/>
            <person name="Dicenta F."/>
            <person name="Lopez-Marques R.L."/>
            <person name="Lindberg Moller B."/>
        </authorList>
    </citation>
    <scope>NUCLEOTIDE SEQUENCE</scope>
</reference>
<sequence length="863" mass="95941">MQKKKLDYDRHNCKSITTLPAKFLLIASSPLAWNREIPYATPPLHLYENLLPFSTKLHICHFVPHCNSAMASLQTHHYNFQFHRCVSSLSPKLHGLQNPKLSLRFPISFSGKVRVTFRGNGKGRDGIYSLCCLCRAGSEVEKVSAEEGNERPPFDINLAVVLAGFAFEAYSSPPDNIGRREVDAADCKTVYLSESFVREIYDGELLVKLKKGLNLPAMDPWGTSDPYVVMQLDGQVVKSKVKWGTKEPTWNENFSFNIKQPPTINLQVAAWDANLVTPHKRMGNAGISLEGLCDGNSHDVLVELGGMGGGGKLHLEVNYKSFDEIDEGKMWWRRVPFVSDFLRKTGFEPALKMLAGSDTVQAREFVEYAFGQLKSFNNAYLLKNLISSSDGNNTEGTRKSNNSAGMSDVPSQMEGIAELSLNNTGFKEGSNSDDSNADNGGVENGYAPEPVKQLGEERQSNKNFWRNFANEINQNVVEKFGLPIPEKLKWDGFDLLNKVGLHSRKIAEASYIDSGLATPEGVDVDNDKISGPLSVSMIQSSLPDIKEVTRDLVRQTDSVLGTLMVLTAAVSQSNKEANLAGRSKIKEEDTSNVEDDALTYPINEKLASSQGAQEMKNSFLLQKVPWRLGRCLLLLWGIQVAIWCDSSRKRLVIAFRGTEQARWKDLRTDLMLAPAGLNPERIGGDFKEEVQRLSYLYTSQAAEDSDDLAEPLHKWHVYVTGHSLGGALSTLLALELSSSQLAKRGVISVTMYNFGSPRVGNKKFAEVYNEDNIELSGDGYQGDVIGEYTPDALISEFMKGEMELIEKILETEINIFSSIRDGTALMQHMEDFYYITLLENVRSNYQVAAARAVSDEQKNIKIS</sequence>
<dbReference type="InterPro" id="IPR029058">
    <property type="entry name" value="AB_hydrolase_fold"/>
</dbReference>
<dbReference type="Gene3D" id="3.40.50.1820">
    <property type="entry name" value="alpha/beta hydrolase"/>
    <property type="match status" value="1"/>
</dbReference>
<dbReference type="InterPro" id="IPR002921">
    <property type="entry name" value="Fungal_lipase-type"/>
</dbReference>
<dbReference type="CDD" id="cd00519">
    <property type="entry name" value="Lipase_3"/>
    <property type="match status" value="1"/>
</dbReference>
<dbReference type="EMBL" id="AP019297">
    <property type="protein sequence ID" value="BBG92611.1"/>
    <property type="molecule type" value="Genomic_DNA"/>
</dbReference>
<dbReference type="SMART" id="SM00239">
    <property type="entry name" value="C2"/>
    <property type="match status" value="1"/>
</dbReference>
<dbReference type="Pfam" id="PF00168">
    <property type="entry name" value="C2"/>
    <property type="match status" value="1"/>
</dbReference>
<evidence type="ECO:0000256" key="1">
    <source>
        <dbReference type="ARBA" id="ARBA00022801"/>
    </source>
</evidence>
<dbReference type="PANTHER" id="PTHR47759">
    <property type="entry name" value="OS04G0509100 PROTEIN"/>
    <property type="match status" value="1"/>
</dbReference>